<organism evidence="1 2">
    <name type="scientific">Dactylonectria macrodidyma</name>
    <dbReference type="NCBI Taxonomy" id="307937"/>
    <lineage>
        <taxon>Eukaryota</taxon>
        <taxon>Fungi</taxon>
        <taxon>Dikarya</taxon>
        <taxon>Ascomycota</taxon>
        <taxon>Pezizomycotina</taxon>
        <taxon>Sordariomycetes</taxon>
        <taxon>Hypocreomycetidae</taxon>
        <taxon>Hypocreales</taxon>
        <taxon>Nectriaceae</taxon>
        <taxon>Dactylonectria</taxon>
    </lineage>
</organism>
<dbReference type="AlphaFoldDB" id="A0A9P9DA39"/>
<accession>A0A9P9DA39</accession>
<dbReference type="SUPFAM" id="SSF56091">
    <property type="entry name" value="DNA ligase/mRNA capping enzyme, catalytic domain"/>
    <property type="match status" value="1"/>
</dbReference>
<evidence type="ECO:0008006" key="3">
    <source>
        <dbReference type="Google" id="ProtNLM"/>
    </source>
</evidence>
<comment type="caution">
    <text evidence="1">The sequence shown here is derived from an EMBL/GenBank/DDBJ whole genome shotgun (WGS) entry which is preliminary data.</text>
</comment>
<protein>
    <recommendedName>
        <fullName evidence="3">ATP-dependent DNA ligase family profile domain-containing protein</fullName>
    </recommendedName>
</protein>
<name>A0A9P9DA39_9HYPO</name>
<keyword evidence="2" id="KW-1185">Reference proteome</keyword>
<proteinExistence type="predicted"/>
<gene>
    <name evidence="1" type="ORF">EDB81DRAFT_892695</name>
</gene>
<evidence type="ECO:0000313" key="2">
    <source>
        <dbReference type="Proteomes" id="UP000738349"/>
    </source>
</evidence>
<dbReference type="Gene3D" id="3.30.470.30">
    <property type="entry name" value="DNA ligase/mRNA capping enzyme"/>
    <property type="match status" value="1"/>
</dbReference>
<evidence type="ECO:0000313" key="1">
    <source>
        <dbReference type="EMBL" id="KAH7115570.1"/>
    </source>
</evidence>
<dbReference type="Proteomes" id="UP000738349">
    <property type="component" value="Unassembled WGS sequence"/>
</dbReference>
<sequence>MERRRENRAFPQNPQTCETIGPVSWSYSRFARRILLLDDIVCGLDTHEERRRRLQSLVRRIPGRTDVGSREVIDFSSFDAAERLSDTFAQAITQRWEGFVLKGCDDPYFSFKPSGDMRHPENCNCCQAPETFAYCWRISRARITAIVNSFTVSVNATPSLTTGNQGWKSIDQLKASTPLNDAAIPVVLDTDVDMEPPTSPLSSLPAMSSPPAFVEPGTSARQSARSNDEKLELAIKYMRDDLYFSIGDFVKALSTAKGAASGKRRAAFSKAAYEDPAVLKIYMGDNDSVDERQVCARHRLISHLDVGRVNMRREVKKLCEMSPFRATQQAEAGAFTRLNMGKVIKAAENLDSLLAAWSVVVLHGCLLLHSNRCQSCAHHPPQA</sequence>
<dbReference type="OrthoDB" id="5113661at2759"/>
<dbReference type="EMBL" id="JAGMUV010000030">
    <property type="protein sequence ID" value="KAH7115570.1"/>
    <property type="molecule type" value="Genomic_DNA"/>
</dbReference>
<reference evidence="1" key="1">
    <citation type="journal article" date="2021" name="Nat. Commun.">
        <title>Genetic determinants of endophytism in the Arabidopsis root mycobiome.</title>
        <authorList>
            <person name="Mesny F."/>
            <person name="Miyauchi S."/>
            <person name="Thiergart T."/>
            <person name="Pickel B."/>
            <person name="Atanasova L."/>
            <person name="Karlsson M."/>
            <person name="Huettel B."/>
            <person name="Barry K.W."/>
            <person name="Haridas S."/>
            <person name="Chen C."/>
            <person name="Bauer D."/>
            <person name="Andreopoulos W."/>
            <person name="Pangilinan J."/>
            <person name="LaButti K."/>
            <person name="Riley R."/>
            <person name="Lipzen A."/>
            <person name="Clum A."/>
            <person name="Drula E."/>
            <person name="Henrissat B."/>
            <person name="Kohler A."/>
            <person name="Grigoriev I.V."/>
            <person name="Martin F.M."/>
            <person name="Hacquard S."/>
        </authorList>
    </citation>
    <scope>NUCLEOTIDE SEQUENCE</scope>
    <source>
        <strain evidence="1">MPI-CAGE-AT-0147</strain>
    </source>
</reference>